<evidence type="ECO:0000256" key="1">
    <source>
        <dbReference type="SAM" id="SignalP"/>
    </source>
</evidence>
<sequence>MCFFIFFCLFMPAMINTADGYARLVEPPNRSSLWRENFPFSRFNLNDTNLNCGGEQVPYIRGLTEWCGACGDPLYGGQSHLFGGNYVRRYTVTRQYKKGAQYIDVRVDTDFQGGLFEFRICPHEYSSFPVTKDCFDAGLLEIKGFGYRYYVMAAGYHDLELVIPTYFSCNHCVLQWRYLTANYSKDCQSLPLRRMCVLPEEYYNCADIAIEDGAGSISIDK</sequence>
<evidence type="ECO:0000313" key="3">
    <source>
        <dbReference type="EMBL" id="KAK6191737.1"/>
    </source>
</evidence>
<dbReference type="Proteomes" id="UP001347796">
    <property type="component" value="Unassembled WGS sequence"/>
</dbReference>
<reference evidence="3 4" key="1">
    <citation type="submission" date="2024-01" db="EMBL/GenBank/DDBJ databases">
        <title>The genome of the rayed Mediterranean limpet Patella caerulea (Linnaeus, 1758).</title>
        <authorList>
            <person name="Anh-Thu Weber A."/>
            <person name="Halstead-Nussloch G."/>
        </authorList>
    </citation>
    <scope>NUCLEOTIDE SEQUENCE [LARGE SCALE GENOMIC DNA]</scope>
    <source>
        <strain evidence="3">AATW-2023a</strain>
        <tissue evidence="3">Whole specimen</tissue>
    </source>
</reference>
<feature type="signal peptide" evidence="1">
    <location>
        <begin position="1"/>
        <end position="17"/>
    </location>
</feature>
<name>A0AAN8K7T1_PATCE</name>
<gene>
    <name evidence="3" type="ORF">SNE40_003343</name>
</gene>
<evidence type="ECO:0000259" key="2">
    <source>
        <dbReference type="Pfam" id="PF03067"/>
    </source>
</evidence>
<dbReference type="Pfam" id="PF03067">
    <property type="entry name" value="LPMO_10"/>
    <property type="match status" value="1"/>
</dbReference>
<dbReference type="InterPro" id="IPR004302">
    <property type="entry name" value="Cellulose/chitin-bd_N"/>
</dbReference>
<keyword evidence="1" id="KW-0732">Signal</keyword>
<accession>A0AAN8K7T1</accession>
<comment type="caution">
    <text evidence="3">The sequence shown here is derived from an EMBL/GenBank/DDBJ whole genome shotgun (WGS) entry which is preliminary data.</text>
</comment>
<dbReference type="AlphaFoldDB" id="A0AAN8K7T1"/>
<proteinExistence type="predicted"/>
<keyword evidence="4" id="KW-1185">Reference proteome</keyword>
<feature type="domain" description="Chitin-binding type-4" evidence="2">
    <location>
        <begin position="46"/>
        <end position="208"/>
    </location>
</feature>
<organism evidence="3 4">
    <name type="scientific">Patella caerulea</name>
    <name type="common">Rayed Mediterranean limpet</name>
    <dbReference type="NCBI Taxonomy" id="87958"/>
    <lineage>
        <taxon>Eukaryota</taxon>
        <taxon>Metazoa</taxon>
        <taxon>Spiralia</taxon>
        <taxon>Lophotrochozoa</taxon>
        <taxon>Mollusca</taxon>
        <taxon>Gastropoda</taxon>
        <taxon>Patellogastropoda</taxon>
        <taxon>Patelloidea</taxon>
        <taxon>Patellidae</taxon>
        <taxon>Patella</taxon>
    </lineage>
</organism>
<evidence type="ECO:0000313" key="4">
    <source>
        <dbReference type="Proteomes" id="UP001347796"/>
    </source>
</evidence>
<dbReference type="EMBL" id="JAZGQO010000002">
    <property type="protein sequence ID" value="KAK6191737.1"/>
    <property type="molecule type" value="Genomic_DNA"/>
</dbReference>
<feature type="chain" id="PRO_5042898216" description="Chitin-binding type-4 domain-containing protein" evidence="1">
    <location>
        <begin position="18"/>
        <end position="221"/>
    </location>
</feature>
<protein>
    <recommendedName>
        <fullName evidence="2">Chitin-binding type-4 domain-containing protein</fullName>
    </recommendedName>
</protein>